<organism evidence="1 2">
    <name type="scientific">Nephila pilipes</name>
    <name type="common">Giant wood spider</name>
    <name type="synonym">Nephila maculata</name>
    <dbReference type="NCBI Taxonomy" id="299642"/>
    <lineage>
        <taxon>Eukaryota</taxon>
        <taxon>Metazoa</taxon>
        <taxon>Ecdysozoa</taxon>
        <taxon>Arthropoda</taxon>
        <taxon>Chelicerata</taxon>
        <taxon>Arachnida</taxon>
        <taxon>Araneae</taxon>
        <taxon>Araneomorphae</taxon>
        <taxon>Entelegynae</taxon>
        <taxon>Araneoidea</taxon>
        <taxon>Nephilidae</taxon>
        <taxon>Nephila</taxon>
    </lineage>
</organism>
<proteinExistence type="predicted"/>
<name>A0A8X6UPC0_NEPPI</name>
<accession>A0A8X6UPC0</accession>
<keyword evidence="2" id="KW-1185">Reference proteome</keyword>
<evidence type="ECO:0000313" key="2">
    <source>
        <dbReference type="Proteomes" id="UP000887013"/>
    </source>
</evidence>
<dbReference type="OrthoDB" id="422540at2759"/>
<gene>
    <name evidence="1" type="ORF">NPIL_355291</name>
</gene>
<protein>
    <submittedName>
        <fullName evidence="1">Uncharacterized protein</fullName>
    </submittedName>
</protein>
<dbReference type="Proteomes" id="UP000887013">
    <property type="component" value="Unassembled WGS sequence"/>
</dbReference>
<evidence type="ECO:0000313" key="1">
    <source>
        <dbReference type="EMBL" id="GFU34188.1"/>
    </source>
</evidence>
<dbReference type="EMBL" id="BMAW01083468">
    <property type="protein sequence ID" value="GFU34188.1"/>
    <property type="molecule type" value="Genomic_DNA"/>
</dbReference>
<reference evidence="1" key="1">
    <citation type="submission" date="2020-08" db="EMBL/GenBank/DDBJ databases">
        <title>Multicomponent nature underlies the extraordinary mechanical properties of spider dragline silk.</title>
        <authorList>
            <person name="Kono N."/>
            <person name="Nakamura H."/>
            <person name="Mori M."/>
            <person name="Yoshida Y."/>
            <person name="Ohtoshi R."/>
            <person name="Malay A.D."/>
            <person name="Moran D.A.P."/>
            <person name="Tomita M."/>
            <person name="Numata K."/>
            <person name="Arakawa K."/>
        </authorList>
    </citation>
    <scope>NUCLEOTIDE SEQUENCE</scope>
</reference>
<comment type="caution">
    <text evidence="1">The sequence shown here is derived from an EMBL/GenBank/DDBJ whole genome shotgun (WGS) entry which is preliminary data.</text>
</comment>
<sequence length="77" mass="8585">MLGIRPSYKDDMAASSAELVYGMALKLSGEFFSSSFPNASASKFLQFLRRHIRALKLVPKSRPSCPIFISKSLFRSP</sequence>
<dbReference type="AlphaFoldDB" id="A0A8X6UPC0"/>